<accession>A0ABP9V6W4</accession>
<dbReference type="RefSeq" id="WP_346189813.1">
    <property type="nucleotide sequence ID" value="NZ_BAABRL010000013.1"/>
</dbReference>
<dbReference type="SUPFAM" id="SSF56300">
    <property type="entry name" value="Metallo-dependent phosphatases"/>
    <property type="match status" value="1"/>
</dbReference>
<feature type="domain" description="PhoD-like phosphatase metallophosphatase" evidence="1">
    <location>
        <begin position="372"/>
        <end position="673"/>
    </location>
</feature>
<dbReference type="PANTHER" id="PTHR43606">
    <property type="entry name" value="PHOSPHATASE, PUTATIVE (AFU_ORTHOLOGUE AFUA_6G08710)-RELATED"/>
    <property type="match status" value="1"/>
</dbReference>
<reference evidence="2 3" key="1">
    <citation type="submission" date="2024-02" db="EMBL/GenBank/DDBJ databases">
        <title>Rubritalea halochordaticola NBRC 107102.</title>
        <authorList>
            <person name="Ichikawa N."/>
            <person name="Katano-Makiyama Y."/>
            <person name="Hidaka K."/>
        </authorList>
    </citation>
    <scope>NUCLEOTIDE SEQUENCE [LARGE SCALE GENOMIC DNA]</scope>
    <source>
        <strain evidence="2 3">NBRC 107102</strain>
    </source>
</reference>
<comment type="caution">
    <text evidence="2">The sequence shown here is derived from an EMBL/GenBank/DDBJ whole genome shotgun (WGS) entry which is preliminary data.</text>
</comment>
<dbReference type="InterPro" id="IPR052900">
    <property type="entry name" value="Phospholipid_Metab_Enz"/>
</dbReference>
<evidence type="ECO:0000313" key="3">
    <source>
        <dbReference type="Proteomes" id="UP001424741"/>
    </source>
</evidence>
<protein>
    <recommendedName>
        <fullName evidence="1">PhoD-like phosphatase metallophosphatase domain-containing protein</fullName>
    </recommendedName>
</protein>
<gene>
    <name evidence="2" type="ORF">Rhal01_03477</name>
</gene>
<keyword evidence="3" id="KW-1185">Reference proteome</keyword>
<dbReference type="Gene3D" id="3.60.21.70">
    <property type="entry name" value="PhoD-like phosphatase"/>
    <property type="match status" value="1"/>
</dbReference>
<dbReference type="InterPro" id="IPR029052">
    <property type="entry name" value="Metallo-depent_PP-like"/>
</dbReference>
<dbReference type="InterPro" id="IPR018946">
    <property type="entry name" value="PhoD-like_MPP"/>
</dbReference>
<organism evidence="2 3">
    <name type="scientific">Rubritalea halochordaticola</name>
    <dbReference type="NCBI Taxonomy" id="714537"/>
    <lineage>
        <taxon>Bacteria</taxon>
        <taxon>Pseudomonadati</taxon>
        <taxon>Verrucomicrobiota</taxon>
        <taxon>Verrucomicrobiia</taxon>
        <taxon>Verrucomicrobiales</taxon>
        <taxon>Rubritaleaceae</taxon>
        <taxon>Rubritalea</taxon>
    </lineage>
</organism>
<dbReference type="Proteomes" id="UP001424741">
    <property type="component" value="Unassembled WGS sequence"/>
</dbReference>
<proteinExistence type="predicted"/>
<name>A0ABP9V6W4_9BACT</name>
<dbReference type="Pfam" id="PF09423">
    <property type="entry name" value="PhoD"/>
    <property type="match status" value="1"/>
</dbReference>
<evidence type="ECO:0000259" key="1">
    <source>
        <dbReference type="Pfam" id="PF09423"/>
    </source>
</evidence>
<evidence type="ECO:0000313" key="2">
    <source>
        <dbReference type="EMBL" id="GAA5497284.1"/>
    </source>
</evidence>
<dbReference type="InterPro" id="IPR038607">
    <property type="entry name" value="PhoD-like_sf"/>
</dbReference>
<dbReference type="EMBL" id="BAABRL010000013">
    <property type="protein sequence ID" value="GAA5497284.1"/>
    <property type="molecule type" value="Genomic_DNA"/>
</dbReference>
<dbReference type="PANTHER" id="PTHR43606:SF2">
    <property type="entry name" value="ALKALINE PHOSPHATASE FAMILY PROTEIN (AFU_ORTHOLOGUE AFUA_5G03860)"/>
    <property type="match status" value="1"/>
</dbReference>
<sequence length="789" mass="88739">MTQWKKIANVDNSRIYQRNQNHTMDRRHFLTLLTACFSAPYLKGAEALTKRTRLDHWDHSHDRLFLGGQFWTNPMEDWLIQDGWASCQTSGANRNIHSLLYQLSDTSKPFTISTEVSRPETLKKDGGAGFRFGIRADIDDHRARCFSYHGETAGLKGKTLFIGKKEATLEGKIPAHYELTLTGKPSGDKVELTLTVSNPDDGASLGSVSATVAAKQVAGNFSVVSQFTGNKGRPADAGYQFRNWQISGEAFSHHPERQFGPIMWSMYTLSDNRNDDGYVMKITALLAPMGEKDNQKVELEVQKDGAWKKLGSAELNTDAWTATFRVPKWDEKSKTPFRLIYREQHTDSTETAHEWTGTIRSNPTGPLRMGALTCQNDYGFPYAPVAENLSKLDLDLLYFSGDQLYENHGGFGIIRTPAIPAIHNYLRKFYQFGWSFREPMRHSPTVCLPDDHDVFHGNIWGEGGAPFNPNAEGPSRGGYRQPARMVNAVHLTNCSHHPDYASPKPCKQDISVYYGDMVYGGVNFAIIADRQWKSGPEHVNTEGSRYDHVADKDFDTSKLDKPGLQMLGERQEKYLEGWAKDWRAHSMKVFLSQTVFAGVATHHGSPNGYLKGDLDSGGWPQTARNKAIDLMRPSMALHINGDQHLTSLSQYGVDKQRDSNWSFCTPAISAGYPRWWLPDELGMEHQNRPDHNNANTGEFLDGFGNKVYVYAIGNPVKNPREGAKTRYELAHNKASGFGVVTIDTEKKTYTMDCFRFLCDATDGKKENQFPGWPVTIHQKENRGENLLNA</sequence>